<feature type="region of interest" description="Disordered" evidence="5">
    <location>
        <begin position="438"/>
        <end position="468"/>
    </location>
</feature>
<keyword evidence="1 4" id="KW-0547">Nucleotide-binding</keyword>
<reference evidence="7 8" key="1">
    <citation type="journal article" date="2022" name="bioRxiv">
        <title>Genomics of Preaxostyla Flagellates Illuminates Evolutionary Transitions and the Path Towards Mitochondrial Loss.</title>
        <authorList>
            <person name="Novak L.V.F."/>
            <person name="Treitli S.C."/>
            <person name="Pyrih J."/>
            <person name="Halakuc P."/>
            <person name="Pipaliya S.V."/>
            <person name="Vacek V."/>
            <person name="Brzon O."/>
            <person name="Soukal P."/>
            <person name="Eme L."/>
            <person name="Dacks J.B."/>
            <person name="Karnkowska A."/>
            <person name="Elias M."/>
            <person name="Hampl V."/>
        </authorList>
    </citation>
    <scope>NUCLEOTIDE SEQUENCE [LARGE SCALE GENOMIC DNA]</scope>
    <source>
        <strain evidence="7">NAU3</strain>
        <tissue evidence="7">Gut</tissue>
    </source>
</reference>
<dbReference type="InterPro" id="IPR027417">
    <property type="entry name" value="P-loop_NTPase"/>
</dbReference>
<evidence type="ECO:0000313" key="7">
    <source>
        <dbReference type="EMBL" id="KAK2957978.1"/>
    </source>
</evidence>
<gene>
    <name evidence="7" type="ORF">BLNAU_7154</name>
</gene>
<dbReference type="EMBL" id="JARBJD010000042">
    <property type="protein sequence ID" value="KAK2957978.1"/>
    <property type="molecule type" value="Genomic_DNA"/>
</dbReference>
<evidence type="ECO:0000313" key="8">
    <source>
        <dbReference type="Proteomes" id="UP001281761"/>
    </source>
</evidence>
<protein>
    <recommendedName>
        <fullName evidence="4">ATP-dependent RNA helicase</fullName>
        <ecNumber evidence="4">3.6.4.13</ecNumber>
    </recommendedName>
</protein>
<comment type="function">
    <text evidence="4">RNA helicase.</text>
</comment>
<name>A0ABQ9Y2L5_9EUKA</name>
<proteinExistence type="inferred from homology"/>
<sequence length="509" mass="57825">MSHTNPATDSSTAEIPTEAPKLEESQDLDVHDAVPHKTFEDLGIKQAIIKAYLQDNITQPTKDQVQFYPEMMSLPPQNFIFEAPKNTHTWNLYLLAALCTVQEELPFVQAIVVAPTRERANTIYQEALKLSRYTAIRVKSLIPHKDMHDDQFGEEVTHHLVISIPTSLDDYLQHEDIDFSHVRTAIFDEAEEVFNRKKENVLSHSVPIISSLPETAQIILFSENLDGIYPAIRTNHIPDALQRSLNPTILSLKDVSQYYVVLSEEERPMFIKDLFETLTLKKIVVFISDKESAEKLVAELKAADLVANCVFGLNDMKLAEFRAIIRNYEKDKFPILISTIPLQYHLKALPTLCINYSIPYRAGTKAPDDDAYLKRLGRSDTFGGLGVGLTCIDDDAYDQMSYFGYALQTEIKELADFDDLGKAIKYADTLKNTHEWNTGAKPFQMSEESKEKATQKKSLKTDHTYDPSDIILLPDVHDIDEFFDNEDFNDPDDDVIPEDEDDSAPFPLE</sequence>
<comment type="caution">
    <text evidence="7">The sequence shown here is derived from an EMBL/GenBank/DDBJ whole genome shotgun (WGS) entry which is preliminary data.</text>
</comment>
<evidence type="ECO:0000259" key="6">
    <source>
        <dbReference type="PROSITE" id="PS51192"/>
    </source>
</evidence>
<keyword evidence="4 7" id="KW-0347">Helicase</keyword>
<evidence type="ECO:0000256" key="5">
    <source>
        <dbReference type="SAM" id="MobiDB-lite"/>
    </source>
</evidence>
<dbReference type="EC" id="3.6.4.13" evidence="4"/>
<feature type="compositionally biased region" description="Basic and acidic residues" evidence="5">
    <location>
        <begin position="20"/>
        <end position="30"/>
    </location>
</feature>
<dbReference type="Pfam" id="PF00270">
    <property type="entry name" value="DEAD"/>
    <property type="match status" value="1"/>
</dbReference>
<feature type="domain" description="Helicase ATP-binding" evidence="6">
    <location>
        <begin position="70"/>
        <end position="222"/>
    </location>
</feature>
<dbReference type="PROSITE" id="PS51192">
    <property type="entry name" value="HELICASE_ATP_BIND_1"/>
    <property type="match status" value="1"/>
</dbReference>
<keyword evidence="3 4" id="KW-0067">ATP-binding</keyword>
<comment type="catalytic activity">
    <reaction evidence="4">
        <text>ATP + H2O = ADP + phosphate + H(+)</text>
        <dbReference type="Rhea" id="RHEA:13065"/>
        <dbReference type="ChEBI" id="CHEBI:15377"/>
        <dbReference type="ChEBI" id="CHEBI:15378"/>
        <dbReference type="ChEBI" id="CHEBI:30616"/>
        <dbReference type="ChEBI" id="CHEBI:43474"/>
        <dbReference type="ChEBI" id="CHEBI:456216"/>
        <dbReference type="EC" id="3.6.4.13"/>
    </reaction>
</comment>
<evidence type="ECO:0000256" key="2">
    <source>
        <dbReference type="ARBA" id="ARBA00022801"/>
    </source>
</evidence>
<keyword evidence="8" id="KW-1185">Reference proteome</keyword>
<dbReference type="Proteomes" id="UP001281761">
    <property type="component" value="Unassembled WGS sequence"/>
</dbReference>
<dbReference type="Gene3D" id="3.40.50.300">
    <property type="entry name" value="P-loop containing nucleotide triphosphate hydrolases"/>
    <property type="match status" value="2"/>
</dbReference>
<evidence type="ECO:0000256" key="4">
    <source>
        <dbReference type="RuleBase" id="RU365068"/>
    </source>
</evidence>
<keyword evidence="2 4" id="KW-0378">Hydrolase</keyword>
<accession>A0ABQ9Y2L5</accession>
<feature type="compositionally biased region" description="Polar residues" evidence="5">
    <location>
        <begin position="1"/>
        <end position="14"/>
    </location>
</feature>
<feature type="compositionally biased region" description="Basic and acidic residues" evidence="5">
    <location>
        <begin position="447"/>
        <end position="466"/>
    </location>
</feature>
<comment type="domain">
    <text evidence="4">The Q motif is unique to and characteristic of the DEAD box family of RNA helicases and controls ATP binding and hydrolysis.</text>
</comment>
<dbReference type="GO" id="GO:0016787">
    <property type="term" value="F:hydrolase activity"/>
    <property type="evidence" value="ECO:0007669"/>
    <property type="project" value="UniProtKB-KW"/>
</dbReference>
<evidence type="ECO:0000256" key="1">
    <source>
        <dbReference type="ARBA" id="ARBA00022741"/>
    </source>
</evidence>
<organism evidence="7 8">
    <name type="scientific">Blattamonas nauphoetae</name>
    <dbReference type="NCBI Taxonomy" id="2049346"/>
    <lineage>
        <taxon>Eukaryota</taxon>
        <taxon>Metamonada</taxon>
        <taxon>Preaxostyla</taxon>
        <taxon>Oxymonadida</taxon>
        <taxon>Blattamonas</taxon>
    </lineage>
</organism>
<dbReference type="SUPFAM" id="SSF52540">
    <property type="entry name" value="P-loop containing nucleoside triphosphate hydrolases"/>
    <property type="match status" value="2"/>
</dbReference>
<feature type="region of interest" description="Disordered" evidence="5">
    <location>
        <begin position="482"/>
        <end position="509"/>
    </location>
</feature>
<evidence type="ECO:0000256" key="3">
    <source>
        <dbReference type="ARBA" id="ARBA00022840"/>
    </source>
</evidence>
<keyword evidence="4" id="KW-0694">RNA-binding</keyword>
<dbReference type="GO" id="GO:0003724">
    <property type="term" value="F:RNA helicase activity"/>
    <property type="evidence" value="ECO:0007669"/>
    <property type="project" value="UniProtKB-EC"/>
</dbReference>
<feature type="region of interest" description="Disordered" evidence="5">
    <location>
        <begin position="1"/>
        <end position="30"/>
    </location>
</feature>
<dbReference type="InterPro" id="IPR011545">
    <property type="entry name" value="DEAD/DEAH_box_helicase_dom"/>
</dbReference>
<comment type="similarity">
    <text evidence="4">Belongs to the DEAD box helicase family.</text>
</comment>
<dbReference type="InterPro" id="IPR014001">
    <property type="entry name" value="Helicase_ATP-bd"/>
</dbReference>
<dbReference type="PANTHER" id="PTHR24031">
    <property type="entry name" value="RNA HELICASE"/>
    <property type="match status" value="1"/>
</dbReference>
<feature type="compositionally biased region" description="Acidic residues" evidence="5">
    <location>
        <begin position="482"/>
        <end position="503"/>
    </location>
</feature>